<dbReference type="InterPro" id="IPR023165">
    <property type="entry name" value="rRNA_Ade_diMease-like_C"/>
</dbReference>
<dbReference type="GO" id="GO:0005829">
    <property type="term" value="C:cytosol"/>
    <property type="evidence" value="ECO:0007669"/>
    <property type="project" value="TreeGrafter"/>
</dbReference>
<dbReference type="EC" id="2.1.1.182" evidence="7"/>
<evidence type="ECO:0000256" key="4">
    <source>
        <dbReference type="ARBA" id="ARBA00022679"/>
    </source>
</evidence>
<dbReference type="Gene3D" id="3.40.50.150">
    <property type="entry name" value="Vaccinia Virus protein VP39"/>
    <property type="match status" value="1"/>
</dbReference>
<evidence type="ECO:0000256" key="1">
    <source>
        <dbReference type="ARBA" id="ARBA00022490"/>
    </source>
</evidence>
<evidence type="ECO:0000256" key="5">
    <source>
        <dbReference type="ARBA" id="ARBA00022691"/>
    </source>
</evidence>
<accession>A0A1H9KHQ3</accession>
<keyword evidence="11" id="KW-1185">Reference proteome</keyword>
<name>A0A1H9KHQ3_9GAMM</name>
<feature type="binding site" evidence="7 8">
    <location>
        <position position="15"/>
    </location>
    <ligand>
        <name>S-adenosyl-L-methionine</name>
        <dbReference type="ChEBI" id="CHEBI:59789"/>
    </ligand>
</feature>
<dbReference type="PROSITE" id="PS01131">
    <property type="entry name" value="RRNA_A_DIMETH"/>
    <property type="match status" value="1"/>
</dbReference>
<feature type="binding site" evidence="7 8">
    <location>
        <position position="86"/>
    </location>
    <ligand>
        <name>S-adenosyl-L-methionine</name>
        <dbReference type="ChEBI" id="CHEBI:59789"/>
    </ligand>
</feature>
<dbReference type="InterPro" id="IPR020596">
    <property type="entry name" value="rRNA_Ade_Mease_Trfase_CS"/>
</dbReference>
<evidence type="ECO:0000259" key="9">
    <source>
        <dbReference type="SMART" id="SM00650"/>
    </source>
</evidence>
<comment type="function">
    <text evidence="7">Specifically dimethylates two adjacent adenosines (A1518 and A1519) in the loop of a conserved hairpin near the 3'-end of 16S rRNA in the 30S particle. May play a critical role in biogenesis of 30S subunits.</text>
</comment>
<keyword evidence="1 7" id="KW-0963">Cytoplasm</keyword>
<dbReference type="SUPFAM" id="SSF53335">
    <property type="entry name" value="S-adenosyl-L-methionine-dependent methyltransferases"/>
    <property type="match status" value="1"/>
</dbReference>
<sequence>MSEHQAKKRFGQNFLHDPQVIERIIRSINPQPEDVLVEIGPGLGALTAPLLAKTGGLQVVEIDRDVIPRLREACAHSDKLHILQADALRVDYAQFAQPGKRLRLVGNLPYNISTPLLFHLLEQSAVIHDMHFMLQKEVVERMVALPGEDAYGRLSVALAARCEVAYLFKVGPGAFKPAPKVDSAIVRLIPRAPDFEIADQRQFDRVITQAFSQRRKTLANALRGVADADTIRAAGIDPGIRAERLHARDFARLAALLPSAGH</sequence>
<dbReference type="PANTHER" id="PTHR11727:SF7">
    <property type="entry name" value="DIMETHYLADENOSINE TRANSFERASE-RELATED"/>
    <property type="match status" value="1"/>
</dbReference>
<dbReference type="InterPro" id="IPR001737">
    <property type="entry name" value="KsgA/Erm"/>
</dbReference>
<keyword evidence="2 7" id="KW-0698">rRNA processing</keyword>
<keyword evidence="5 7" id="KW-0949">S-adenosyl-L-methionine</keyword>
<reference evidence="10 11" key="1">
    <citation type="submission" date="2016-10" db="EMBL/GenBank/DDBJ databases">
        <authorList>
            <person name="de Groot N.N."/>
        </authorList>
    </citation>
    <scope>NUCLEOTIDE SEQUENCE [LARGE SCALE GENOMIC DNA]</scope>
    <source>
        <strain evidence="10 11">DSM 25927</strain>
    </source>
</reference>
<dbReference type="PROSITE" id="PS51689">
    <property type="entry name" value="SAM_RNA_A_N6_MT"/>
    <property type="match status" value="1"/>
</dbReference>
<evidence type="ECO:0000256" key="6">
    <source>
        <dbReference type="ARBA" id="ARBA00022884"/>
    </source>
</evidence>
<dbReference type="SMART" id="SM00650">
    <property type="entry name" value="rADc"/>
    <property type="match status" value="1"/>
</dbReference>
<dbReference type="EMBL" id="FOFS01000013">
    <property type="protein sequence ID" value="SEQ98599.1"/>
    <property type="molecule type" value="Genomic_DNA"/>
</dbReference>
<feature type="binding site" evidence="7 8">
    <location>
        <position position="61"/>
    </location>
    <ligand>
        <name>S-adenosyl-L-methionine</name>
        <dbReference type="ChEBI" id="CHEBI:59789"/>
    </ligand>
</feature>
<dbReference type="Proteomes" id="UP000199233">
    <property type="component" value="Unassembled WGS sequence"/>
</dbReference>
<dbReference type="InterPro" id="IPR020598">
    <property type="entry name" value="rRNA_Ade_methylase_Trfase_N"/>
</dbReference>
<dbReference type="PANTHER" id="PTHR11727">
    <property type="entry name" value="DIMETHYLADENOSINE TRANSFERASE"/>
    <property type="match status" value="1"/>
</dbReference>
<dbReference type="HAMAP" id="MF_00607">
    <property type="entry name" value="16SrRNA_methyltr_A"/>
    <property type="match status" value="1"/>
</dbReference>
<evidence type="ECO:0000256" key="2">
    <source>
        <dbReference type="ARBA" id="ARBA00022552"/>
    </source>
</evidence>
<feature type="domain" description="Ribosomal RNA adenine methylase transferase N-terminal" evidence="9">
    <location>
        <begin position="20"/>
        <end position="192"/>
    </location>
</feature>
<evidence type="ECO:0000256" key="7">
    <source>
        <dbReference type="HAMAP-Rule" id="MF_00607"/>
    </source>
</evidence>
<proteinExistence type="inferred from homology"/>
<protein>
    <recommendedName>
        <fullName evidence="7">Ribosomal RNA small subunit methyltransferase A</fullName>
        <ecNumber evidence="7">2.1.1.182</ecNumber>
    </recommendedName>
    <alternativeName>
        <fullName evidence="7">16S rRNA (adenine(1518)-N(6)/adenine(1519)-N(6))-dimethyltransferase</fullName>
    </alternativeName>
    <alternativeName>
        <fullName evidence="7">16S rRNA dimethyladenosine transferase</fullName>
    </alternativeName>
    <alternativeName>
        <fullName evidence="7">16S rRNA dimethylase</fullName>
    </alternativeName>
    <alternativeName>
        <fullName evidence="7">S-adenosylmethionine-6-N', N'-adenosyl(rRNA) dimethyltransferase</fullName>
    </alternativeName>
</protein>
<dbReference type="GO" id="GO:0003723">
    <property type="term" value="F:RNA binding"/>
    <property type="evidence" value="ECO:0007669"/>
    <property type="project" value="UniProtKB-UniRule"/>
</dbReference>
<keyword evidence="4 7" id="KW-0808">Transferase</keyword>
<organism evidence="10 11">
    <name type="scientific">Solimonas aquatica</name>
    <dbReference type="NCBI Taxonomy" id="489703"/>
    <lineage>
        <taxon>Bacteria</taxon>
        <taxon>Pseudomonadati</taxon>
        <taxon>Pseudomonadota</taxon>
        <taxon>Gammaproteobacteria</taxon>
        <taxon>Nevskiales</taxon>
        <taxon>Nevskiaceae</taxon>
        <taxon>Solimonas</taxon>
    </lineage>
</organism>
<dbReference type="GO" id="GO:0052908">
    <property type="term" value="F:16S rRNA (adenine(1518)-N(6)/adenine(1519)-N(6))-dimethyltransferase activity"/>
    <property type="evidence" value="ECO:0007669"/>
    <property type="project" value="UniProtKB-EC"/>
</dbReference>
<evidence type="ECO:0000256" key="8">
    <source>
        <dbReference type="PROSITE-ProRule" id="PRU01026"/>
    </source>
</evidence>
<keyword evidence="6 7" id="KW-0694">RNA-binding</keyword>
<evidence type="ECO:0000256" key="3">
    <source>
        <dbReference type="ARBA" id="ARBA00022603"/>
    </source>
</evidence>
<dbReference type="OrthoDB" id="9814755at2"/>
<dbReference type="InterPro" id="IPR029063">
    <property type="entry name" value="SAM-dependent_MTases_sf"/>
</dbReference>
<evidence type="ECO:0000313" key="10">
    <source>
        <dbReference type="EMBL" id="SEQ98599.1"/>
    </source>
</evidence>
<feature type="binding site" evidence="7 8">
    <location>
        <position position="107"/>
    </location>
    <ligand>
        <name>S-adenosyl-L-methionine</name>
        <dbReference type="ChEBI" id="CHEBI:59789"/>
    </ligand>
</feature>
<dbReference type="AlphaFoldDB" id="A0A1H9KHQ3"/>
<dbReference type="STRING" id="489703.SAMN04488038_113117"/>
<dbReference type="Pfam" id="PF00398">
    <property type="entry name" value="RrnaAD"/>
    <property type="match status" value="1"/>
</dbReference>
<keyword evidence="3 7" id="KW-0489">Methyltransferase</keyword>
<feature type="binding site" evidence="7 8">
    <location>
        <position position="13"/>
    </location>
    <ligand>
        <name>S-adenosyl-L-methionine</name>
        <dbReference type="ChEBI" id="CHEBI:59789"/>
    </ligand>
</feature>
<comment type="catalytic activity">
    <reaction evidence="7">
        <text>adenosine(1518)/adenosine(1519) in 16S rRNA + 4 S-adenosyl-L-methionine = N(6)-dimethyladenosine(1518)/N(6)-dimethyladenosine(1519) in 16S rRNA + 4 S-adenosyl-L-homocysteine + 4 H(+)</text>
        <dbReference type="Rhea" id="RHEA:19609"/>
        <dbReference type="Rhea" id="RHEA-COMP:10232"/>
        <dbReference type="Rhea" id="RHEA-COMP:10233"/>
        <dbReference type="ChEBI" id="CHEBI:15378"/>
        <dbReference type="ChEBI" id="CHEBI:57856"/>
        <dbReference type="ChEBI" id="CHEBI:59789"/>
        <dbReference type="ChEBI" id="CHEBI:74411"/>
        <dbReference type="ChEBI" id="CHEBI:74493"/>
        <dbReference type="EC" id="2.1.1.182"/>
    </reaction>
</comment>
<dbReference type="RefSeq" id="WP_093288662.1">
    <property type="nucleotide sequence ID" value="NZ_FOFS01000013.1"/>
</dbReference>
<comment type="similarity">
    <text evidence="7">Belongs to the class I-like SAM-binding methyltransferase superfamily. rRNA adenine N(6)-methyltransferase family. RsmA subfamily.</text>
</comment>
<feature type="binding site" evidence="7 8">
    <location>
        <position position="40"/>
    </location>
    <ligand>
        <name>S-adenosyl-L-methionine</name>
        <dbReference type="ChEBI" id="CHEBI:59789"/>
    </ligand>
</feature>
<dbReference type="Gene3D" id="1.10.8.100">
    <property type="entry name" value="Ribosomal RNA adenine dimethylase-like, domain 2"/>
    <property type="match status" value="1"/>
</dbReference>
<dbReference type="InterPro" id="IPR011530">
    <property type="entry name" value="rRNA_adenine_dimethylase"/>
</dbReference>
<gene>
    <name evidence="7" type="primary">rsmA</name>
    <name evidence="7" type="synonym">ksgA</name>
    <name evidence="10" type="ORF">SAMN04488038_113117</name>
</gene>
<dbReference type="FunFam" id="1.10.8.100:FF:000001">
    <property type="entry name" value="Ribosomal RNA small subunit methyltransferase A"/>
    <property type="match status" value="1"/>
</dbReference>
<evidence type="ECO:0000313" key="11">
    <source>
        <dbReference type="Proteomes" id="UP000199233"/>
    </source>
</evidence>
<dbReference type="NCBIfam" id="TIGR00755">
    <property type="entry name" value="ksgA"/>
    <property type="match status" value="1"/>
</dbReference>
<comment type="subcellular location">
    <subcellularLocation>
        <location evidence="7">Cytoplasm</location>
    </subcellularLocation>
</comment>